<dbReference type="Proteomes" id="UP000053029">
    <property type="component" value="Unassembled WGS sequence"/>
</dbReference>
<organism evidence="2 3">
    <name type="scientific">Fonsecaea pedrosoi CBS 271.37</name>
    <dbReference type="NCBI Taxonomy" id="1442368"/>
    <lineage>
        <taxon>Eukaryota</taxon>
        <taxon>Fungi</taxon>
        <taxon>Dikarya</taxon>
        <taxon>Ascomycota</taxon>
        <taxon>Pezizomycotina</taxon>
        <taxon>Eurotiomycetes</taxon>
        <taxon>Chaetothyriomycetidae</taxon>
        <taxon>Chaetothyriales</taxon>
        <taxon>Herpotrichiellaceae</taxon>
        <taxon>Fonsecaea</taxon>
    </lineage>
</organism>
<gene>
    <name evidence="2" type="ORF">Z517_00612</name>
</gene>
<sequence>MSPESMAEDQKARPPRAPKRRRASAAGRTVCPQVIMLGLDDNLLDRSDTPPSETILGSSVNPVLLSPDDGDDDDDSSIHTGFKPPLPLDVASSQQRPSSEPETLEGESDPPQSDESVSDWSGATLIGLGRDPSCDAIATSLSAQPPALVDYDVPEDEAASTVSTEVDRLLAQPSLSVKPEALVDKVTCWAESGPRLRLRVKPPKITPRLKVPEGHSTTQLDDNKGITHGKGKKVVSKQKKPSAGKRKKASR</sequence>
<evidence type="ECO:0000313" key="3">
    <source>
        <dbReference type="Proteomes" id="UP000053029"/>
    </source>
</evidence>
<dbReference type="GeneID" id="25300102"/>
<feature type="compositionally biased region" description="Polar residues" evidence="1">
    <location>
        <begin position="49"/>
        <end position="61"/>
    </location>
</feature>
<reference evidence="2 3" key="1">
    <citation type="submission" date="2015-01" db="EMBL/GenBank/DDBJ databases">
        <title>The Genome Sequence of Fonsecaea pedrosoi CBS 271.37.</title>
        <authorList>
            <consortium name="The Broad Institute Genomics Platform"/>
            <person name="Cuomo C."/>
            <person name="de Hoog S."/>
            <person name="Gorbushina A."/>
            <person name="Stielow B."/>
            <person name="Teixiera M."/>
            <person name="Abouelleil A."/>
            <person name="Chapman S.B."/>
            <person name="Priest M."/>
            <person name="Young S.K."/>
            <person name="Wortman J."/>
            <person name="Nusbaum C."/>
            <person name="Birren B."/>
        </authorList>
    </citation>
    <scope>NUCLEOTIDE SEQUENCE [LARGE SCALE GENOMIC DNA]</scope>
    <source>
        <strain evidence="2 3">CBS 271.37</strain>
    </source>
</reference>
<feature type="compositionally biased region" description="Basic residues" evidence="1">
    <location>
        <begin position="13"/>
        <end position="23"/>
    </location>
</feature>
<dbReference type="AlphaFoldDB" id="A0A0D2FF03"/>
<keyword evidence="3" id="KW-1185">Reference proteome</keyword>
<dbReference type="EMBL" id="KN846969">
    <property type="protein sequence ID" value="KIW85222.1"/>
    <property type="molecule type" value="Genomic_DNA"/>
</dbReference>
<dbReference type="RefSeq" id="XP_013289030.1">
    <property type="nucleotide sequence ID" value="XM_013433576.1"/>
</dbReference>
<evidence type="ECO:0000313" key="2">
    <source>
        <dbReference type="EMBL" id="KIW85222.1"/>
    </source>
</evidence>
<evidence type="ECO:0000256" key="1">
    <source>
        <dbReference type="SAM" id="MobiDB-lite"/>
    </source>
</evidence>
<dbReference type="VEuPathDB" id="FungiDB:Z517_00612"/>
<protein>
    <submittedName>
        <fullName evidence="2">Uncharacterized protein</fullName>
    </submittedName>
</protein>
<accession>A0A0D2FF03</accession>
<feature type="compositionally biased region" description="Polar residues" evidence="1">
    <location>
        <begin position="91"/>
        <end position="101"/>
    </location>
</feature>
<feature type="region of interest" description="Disordered" evidence="1">
    <location>
        <begin position="204"/>
        <end position="251"/>
    </location>
</feature>
<feature type="compositionally biased region" description="Polar residues" evidence="1">
    <location>
        <begin position="110"/>
        <end position="121"/>
    </location>
</feature>
<dbReference type="HOGENOM" id="CLU_1107168_0_0_1"/>
<feature type="region of interest" description="Disordered" evidence="1">
    <location>
        <begin position="1"/>
        <end position="125"/>
    </location>
</feature>
<name>A0A0D2FF03_9EURO</name>
<proteinExistence type="predicted"/>
<feature type="compositionally biased region" description="Basic residues" evidence="1">
    <location>
        <begin position="227"/>
        <end position="251"/>
    </location>
</feature>